<name>A0A0B6XYA3_9EUPU</name>
<protein>
    <submittedName>
        <fullName evidence="1">Uncharacterized protein</fullName>
    </submittedName>
</protein>
<reference evidence="1" key="1">
    <citation type="submission" date="2014-12" db="EMBL/GenBank/DDBJ databases">
        <title>Insight into the proteome of Arion vulgaris.</title>
        <authorList>
            <person name="Aradska J."/>
            <person name="Bulat T."/>
            <person name="Smidak R."/>
            <person name="Sarate P."/>
            <person name="Gangsoo J."/>
            <person name="Sialana F."/>
            <person name="Bilban M."/>
            <person name="Lubec G."/>
        </authorList>
    </citation>
    <scope>NUCLEOTIDE SEQUENCE</scope>
    <source>
        <tissue evidence="1">Skin</tissue>
    </source>
</reference>
<dbReference type="AlphaFoldDB" id="A0A0B6XYA3"/>
<accession>A0A0B6XYA3</accession>
<sequence>MNGHIMQRQGLEYIVTAEKSTTKEIRLQRENILISITTWHGRLSTKELITTLID</sequence>
<gene>
    <name evidence="1" type="primary">ORF4086</name>
</gene>
<organism evidence="1">
    <name type="scientific">Arion vulgaris</name>
    <dbReference type="NCBI Taxonomy" id="1028688"/>
    <lineage>
        <taxon>Eukaryota</taxon>
        <taxon>Metazoa</taxon>
        <taxon>Spiralia</taxon>
        <taxon>Lophotrochozoa</taxon>
        <taxon>Mollusca</taxon>
        <taxon>Gastropoda</taxon>
        <taxon>Heterobranchia</taxon>
        <taxon>Euthyneura</taxon>
        <taxon>Panpulmonata</taxon>
        <taxon>Eupulmonata</taxon>
        <taxon>Stylommatophora</taxon>
        <taxon>Helicina</taxon>
        <taxon>Arionoidea</taxon>
        <taxon>Arionidae</taxon>
        <taxon>Arion</taxon>
    </lineage>
</organism>
<dbReference type="EMBL" id="HACG01001606">
    <property type="protein sequence ID" value="CEK48471.1"/>
    <property type="molecule type" value="Transcribed_RNA"/>
</dbReference>
<proteinExistence type="predicted"/>
<evidence type="ECO:0000313" key="1">
    <source>
        <dbReference type="EMBL" id="CEK48471.1"/>
    </source>
</evidence>